<dbReference type="InterPro" id="IPR051089">
    <property type="entry name" value="prtT"/>
</dbReference>
<evidence type="ECO:0000256" key="4">
    <source>
        <dbReference type="ARBA" id="ARBA00023163"/>
    </source>
</evidence>
<feature type="region of interest" description="Disordered" evidence="6">
    <location>
        <begin position="676"/>
        <end position="705"/>
    </location>
</feature>
<gene>
    <name evidence="8" type="ORF">EI97DRAFT_71001</name>
</gene>
<dbReference type="SUPFAM" id="SSF57701">
    <property type="entry name" value="Zn2/Cys6 DNA-binding domain"/>
    <property type="match status" value="1"/>
</dbReference>
<dbReference type="OrthoDB" id="5226580at2759"/>
<dbReference type="EMBL" id="ML986496">
    <property type="protein sequence ID" value="KAF2275747.1"/>
    <property type="molecule type" value="Genomic_DNA"/>
</dbReference>
<accession>A0A6A6JH97</accession>
<reference evidence="8" key="1">
    <citation type="journal article" date="2020" name="Stud. Mycol.">
        <title>101 Dothideomycetes genomes: a test case for predicting lifestyles and emergence of pathogens.</title>
        <authorList>
            <person name="Haridas S."/>
            <person name="Albert R."/>
            <person name="Binder M."/>
            <person name="Bloem J."/>
            <person name="Labutti K."/>
            <person name="Salamov A."/>
            <person name="Andreopoulos B."/>
            <person name="Baker S."/>
            <person name="Barry K."/>
            <person name="Bills G."/>
            <person name="Bluhm B."/>
            <person name="Cannon C."/>
            <person name="Castanera R."/>
            <person name="Culley D."/>
            <person name="Daum C."/>
            <person name="Ezra D."/>
            <person name="Gonzalez J."/>
            <person name="Henrissat B."/>
            <person name="Kuo A."/>
            <person name="Liang C."/>
            <person name="Lipzen A."/>
            <person name="Lutzoni F."/>
            <person name="Magnuson J."/>
            <person name="Mondo S."/>
            <person name="Nolan M."/>
            <person name="Ohm R."/>
            <person name="Pangilinan J."/>
            <person name="Park H.-J."/>
            <person name="Ramirez L."/>
            <person name="Alfaro M."/>
            <person name="Sun H."/>
            <person name="Tritt A."/>
            <person name="Yoshinaga Y."/>
            <person name="Zwiers L.-H."/>
            <person name="Turgeon B."/>
            <person name="Goodwin S."/>
            <person name="Spatafora J."/>
            <person name="Crous P."/>
            <person name="Grigoriev I."/>
        </authorList>
    </citation>
    <scope>NUCLEOTIDE SEQUENCE</scope>
    <source>
        <strain evidence="8">CBS 379.55</strain>
    </source>
</reference>
<keyword evidence="5" id="KW-0539">Nucleus</keyword>
<dbReference type="GO" id="GO:0005634">
    <property type="term" value="C:nucleus"/>
    <property type="evidence" value="ECO:0007669"/>
    <property type="project" value="UniProtKB-SubCell"/>
</dbReference>
<dbReference type="GO" id="GO:0000981">
    <property type="term" value="F:DNA-binding transcription factor activity, RNA polymerase II-specific"/>
    <property type="evidence" value="ECO:0007669"/>
    <property type="project" value="InterPro"/>
</dbReference>
<evidence type="ECO:0000256" key="6">
    <source>
        <dbReference type="SAM" id="MobiDB-lite"/>
    </source>
</evidence>
<dbReference type="PROSITE" id="PS50048">
    <property type="entry name" value="ZN2_CY6_FUNGAL_2"/>
    <property type="match status" value="1"/>
</dbReference>
<keyword evidence="4" id="KW-0804">Transcription</keyword>
<dbReference type="PROSITE" id="PS00463">
    <property type="entry name" value="ZN2_CY6_FUNGAL_1"/>
    <property type="match status" value="1"/>
</dbReference>
<dbReference type="GeneID" id="54556196"/>
<evidence type="ECO:0000256" key="3">
    <source>
        <dbReference type="ARBA" id="ARBA00023125"/>
    </source>
</evidence>
<feature type="region of interest" description="Disordered" evidence="6">
    <location>
        <begin position="132"/>
        <end position="151"/>
    </location>
</feature>
<dbReference type="PANTHER" id="PTHR31845">
    <property type="entry name" value="FINGER DOMAIN PROTEIN, PUTATIVE-RELATED"/>
    <property type="match status" value="1"/>
</dbReference>
<dbReference type="SMART" id="SM00066">
    <property type="entry name" value="GAL4"/>
    <property type="match status" value="1"/>
</dbReference>
<evidence type="ECO:0000256" key="1">
    <source>
        <dbReference type="ARBA" id="ARBA00004123"/>
    </source>
</evidence>
<keyword evidence="3" id="KW-0238">DNA-binding</keyword>
<dbReference type="PANTHER" id="PTHR31845:SF10">
    <property type="entry name" value="ZN(II)2CYS6 TRANSCRIPTION FACTOR (EUROFUNG)"/>
    <property type="match status" value="1"/>
</dbReference>
<dbReference type="Gene3D" id="4.10.240.10">
    <property type="entry name" value="Zn(2)-C6 fungal-type DNA-binding domain"/>
    <property type="match status" value="1"/>
</dbReference>
<proteinExistence type="predicted"/>
<dbReference type="GO" id="GO:0000976">
    <property type="term" value="F:transcription cis-regulatory region binding"/>
    <property type="evidence" value="ECO:0007669"/>
    <property type="project" value="TreeGrafter"/>
</dbReference>
<dbReference type="InterPro" id="IPR036864">
    <property type="entry name" value="Zn2-C6_fun-type_DNA-bd_sf"/>
</dbReference>
<sequence>MPQEVPQDESKKPRIGNAHACVRCRQHKVRCEVGETRGSCFRCERAKATCEQHVPRRRQPKKKAIRSKTSEADQVEDSQPEDPTSVRVAAGIASPTSPPPLTGPPQLALPPVSSTATFVAQLTLPLVQGSANSAAQHLPPPGASFVKSPSQCTDAPIQATNTAASPSQYRLPPIATITCSLVENVQLPAVLSPPPAPARPPAPSATTTLPGVSSSFPAISLSQTGELSDFSRNLASTLVPLYGLNRVIQDISYAQINHCVEVYRTSLVDSFPFVPLPADESCSHVLHRRPLLALAILVVSNHDHPPIQQSLSQDFRKVVMAKIINGVRSLDLVQALLVFIAWHHQYMDSNTTPVGLLLHFCITLAGELGLDDIPPGPQSEAEHRSSREAKRAFLGCYYVSGSLPIHNLSKSRPMTYSESIRMYTSELHARREFETDAMLPTLMETCRFLEDVEETFPNKPQLTCIAMAQAQRLIDAYSSIQRDLLSNRVHSGEPTKFAQNTQLLNGRADMTNWTQLKAKVCLYKSIAFSPTLDAENISGDRGFLLSMRVSCLRAIDDFLKHCTQLSMTQWKSLSIVDWISLISSFTALRALSMHLTPLPGSHFQEFHPSRMFGAYREELCAKMPQLINNARSGDDCFARFRRGTGVMEASFPDFVRRVDSKGSSFGIMSQTSHLDTTRLQNGPMGKGEIDYGQPSPPSKRDSVDEMTSNEFLWKFLRGEV</sequence>
<dbReference type="CDD" id="cd12148">
    <property type="entry name" value="fungal_TF_MHR"/>
    <property type="match status" value="1"/>
</dbReference>
<evidence type="ECO:0000256" key="2">
    <source>
        <dbReference type="ARBA" id="ARBA00023015"/>
    </source>
</evidence>
<keyword evidence="2" id="KW-0805">Transcription regulation</keyword>
<dbReference type="GO" id="GO:0008270">
    <property type="term" value="F:zinc ion binding"/>
    <property type="evidence" value="ECO:0007669"/>
    <property type="project" value="InterPro"/>
</dbReference>
<evidence type="ECO:0000313" key="8">
    <source>
        <dbReference type="EMBL" id="KAF2275747.1"/>
    </source>
</evidence>
<feature type="region of interest" description="Disordered" evidence="6">
    <location>
        <begin position="49"/>
        <end position="85"/>
    </location>
</feature>
<name>A0A6A6JH97_WESOR</name>
<protein>
    <recommendedName>
        <fullName evidence="7">Zn(2)-C6 fungal-type domain-containing protein</fullName>
    </recommendedName>
</protein>
<dbReference type="InterPro" id="IPR001138">
    <property type="entry name" value="Zn2Cys6_DnaBD"/>
</dbReference>
<evidence type="ECO:0000259" key="7">
    <source>
        <dbReference type="PROSITE" id="PS50048"/>
    </source>
</evidence>
<dbReference type="RefSeq" id="XP_033653286.1">
    <property type="nucleotide sequence ID" value="XM_033803021.1"/>
</dbReference>
<dbReference type="Pfam" id="PF00172">
    <property type="entry name" value="Zn_clus"/>
    <property type="match status" value="1"/>
</dbReference>
<feature type="compositionally biased region" description="Basic residues" evidence="6">
    <location>
        <begin position="55"/>
        <end position="66"/>
    </location>
</feature>
<evidence type="ECO:0000313" key="9">
    <source>
        <dbReference type="Proteomes" id="UP000800097"/>
    </source>
</evidence>
<feature type="domain" description="Zn(2)-C6 fungal-type" evidence="7">
    <location>
        <begin position="20"/>
        <end position="50"/>
    </location>
</feature>
<dbReference type="AlphaFoldDB" id="A0A6A6JH97"/>
<keyword evidence="9" id="KW-1185">Reference proteome</keyword>
<organism evidence="8 9">
    <name type="scientific">Westerdykella ornata</name>
    <dbReference type="NCBI Taxonomy" id="318751"/>
    <lineage>
        <taxon>Eukaryota</taxon>
        <taxon>Fungi</taxon>
        <taxon>Dikarya</taxon>
        <taxon>Ascomycota</taxon>
        <taxon>Pezizomycotina</taxon>
        <taxon>Dothideomycetes</taxon>
        <taxon>Pleosporomycetidae</taxon>
        <taxon>Pleosporales</taxon>
        <taxon>Sporormiaceae</taxon>
        <taxon>Westerdykella</taxon>
    </lineage>
</organism>
<dbReference type="Proteomes" id="UP000800097">
    <property type="component" value="Unassembled WGS sequence"/>
</dbReference>
<dbReference type="CDD" id="cd00067">
    <property type="entry name" value="GAL4"/>
    <property type="match status" value="1"/>
</dbReference>
<evidence type="ECO:0000256" key="5">
    <source>
        <dbReference type="ARBA" id="ARBA00023242"/>
    </source>
</evidence>
<comment type="subcellular location">
    <subcellularLocation>
        <location evidence="1">Nucleus</location>
    </subcellularLocation>
</comment>